<keyword evidence="2" id="KW-0378">Hydrolase</keyword>
<proteinExistence type="inferred from homology"/>
<dbReference type="PANTHER" id="PTHR31793:SF27">
    <property type="entry name" value="NOVEL THIOESTERASE SUPERFAMILY DOMAIN AND SAPOSIN A-TYPE DOMAIN CONTAINING PROTEIN (0610012H03RIK)"/>
    <property type="match status" value="1"/>
</dbReference>
<organism evidence="3 4">
    <name type="scientific">Peribacillus simplex NBRC 15720 = DSM 1321</name>
    <dbReference type="NCBI Taxonomy" id="1349754"/>
    <lineage>
        <taxon>Bacteria</taxon>
        <taxon>Bacillati</taxon>
        <taxon>Bacillota</taxon>
        <taxon>Bacilli</taxon>
        <taxon>Bacillales</taxon>
        <taxon>Bacillaceae</taxon>
        <taxon>Peribacillus</taxon>
    </lineage>
</organism>
<evidence type="ECO:0000313" key="4">
    <source>
        <dbReference type="Proteomes" id="UP000214618"/>
    </source>
</evidence>
<comment type="similarity">
    <text evidence="1">Belongs to the 4-hydroxybenzoyl-CoA thioesterase family.</text>
</comment>
<accession>A0A223EDV0</accession>
<dbReference type="GO" id="GO:0047617">
    <property type="term" value="F:fatty acyl-CoA hydrolase activity"/>
    <property type="evidence" value="ECO:0007669"/>
    <property type="project" value="TreeGrafter"/>
</dbReference>
<dbReference type="OrthoDB" id="9799036at2"/>
<dbReference type="InterPro" id="IPR050563">
    <property type="entry name" value="4-hydroxybenzoyl-CoA_TE"/>
</dbReference>
<dbReference type="EMBL" id="CP017704">
    <property type="protein sequence ID" value="ASS93436.1"/>
    <property type="molecule type" value="Genomic_DNA"/>
</dbReference>
<dbReference type="SUPFAM" id="SSF54637">
    <property type="entry name" value="Thioesterase/thiol ester dehydrase-isomerase"/>
    <property type="match status" value="1"/>
</dbReference>
<dbReference type="Pfam" id="PF13279">
    <property type="entry name" value="4HBT_2"/>
    <property type="match status" value="1"/>
</dbReference>
<dbReference type="GeneID" id="56472142"/>
<evidence type="ECO:0000256" key="2">
    <source>
        <dbReference type="ARBA" id="ARBA00022801"/>
    </source>
</evidence>
<dbReference type="Gene3D" id="3.10.129.10">
    <property type="entry name" value="Hotdog Thioesterase"/>
    <property type="match status" value="1"/>
</dbReference>
<dbReference type="Proteomes" id="UP000214618">
    <property type="component" value="Chromosome"/>
</dbReference>
<evidence type="ECO:0000313" key="3">
    <source>
        <dbReference type="EMBL" id="ASS93436.1"/>
    </source>
</evidence>
<name>A0A223EDV0_9BACI</name>
<dbReference type="PANTHER" id="PTHR31793">
    <property type="entry name" value="4-HYDROXYBENZOYL-COA THIOESTERASE FAMILY MEMBER"/>
    <property type="match status" value="1"/>
</dbReference>
<evidence type="ECO:0000256" key="1">
    <source>
        <dbReference type="ARBA" id="ARBA00005953"/>
    </source>
</evidence>
<protein>
    <submittedName>
        <fullName evidence="3">Thioesterase</fullName>
    </submittedName>
</protein>
<dbReference type="InterPro" id="IPR029069">
    <property type="entry name" value="HotDog_dom_sf"/>
</dbReference>
<dbReference type="AlphaFoldDB" id="A0A223EDV0"/>
<sequence length="133" mass="15140">MHELEVKVRFSETDALGHINNTSYFIYLEEARMKFFEDLGLATNVESWNFLLASTKCDFIAQGYFNQLLTIRTSLTMVGTKSCDMVHDILCSQTGEVIAKGSAVLVCFNFLNQKSEPIPEFIKEKLITHLVHN</sequence>
<dbReference type="RefSeq" id="WP_063232036.1">
    <property type="nucleotide sequence ID" value="NZ_BCVO01000001.1"/>
</dbReference>
<gene>
    <name evidence="3" type="ORF">BS1321_05285</name>
</gene>
<dbReference type="CDD" id="cd00586">
    <property type="entry name" value="4HBT"/>
    <property type="match status" value="1"/>
</dbReference>
<reference evidence="3 4" key="1">
    <citation type="submission" date="2016-10" db="EMBL/GenBank/DDBJ databases">
        <title>The whole genome sequencing and assembly of Bacillus simplex DSM 1321 strain.</title>
        <authorList>
            <person name="Park M.-K."/>
            <person name="Lee Y.-J."/>
            <person name="Yi H."/>
            <person name="Bahn Y.-S."/>
            <person name="Kim J.F."/>
            <person name="Lee D.-W."/>
        </authorList>
    </citation>
    <scope>NUCLEOTIDE SEQUENCE [LARGE SCALE GENOMIC DNA]</scope>
    <source>
        <strain evidence="3 4">DSM 1321</strain>
    </source>
</reference>